<accession>A0A0B6ZLV0</accession>
<evidence type="ECO:0000313" key="1">
    <source>
        <dbReference type="EMBL" id="CEK68856.1"/>
    </source>
</evidence>
<dbReference type="AlphaFoldDB" id="A0A0B6ZLV0"/>
<protein>
    <submittedName>
        <fullName evidence="1">Uncharacterized protein</fullName>
    </submittedName>
</protein>
<feature type="non-terminal residue" evidence="1">
    <location>
        <position position="81"/>
    </location>
</feature>
<feature type="non-terminal residue" evidence="1">
    <location>
        <position position="1"/>
    </location>
</feature>
<dbReference type="EMBL" id="HACG01021991">
    <property type="protein sequence ID" value="CEK68856.1"/>
    <property type="molecule type" value="Transcribed_RNA"/>
</dbReference>
<gene>
    <name evidence="1" type="primary">ORF67984</name>
</gene>
<reference evidence="1" key="1">
    <citation type="submission" date="2014-12" db="EMBL/GenBank/DDBJ databases">
        <title>Insight into the proteome of Arion vulgaris.</title>
        <authorList>
            <person name="Aradska J."/>
            <person name="Bulat T."/>
            <person name="Smidak R."/>
            <person name="Sarate P."/>
            <person name="Gangsoo J."/>
            <person name="Sialana F."/>
            <person name="Bilban M."/>
            <person name="Lubec G."/>
        </authorList>
    </citation>
    <scope>NUCLEOTIDE SEQUENCE</scope>
    <source>
        <tissue evidence="1">Skin</tissue>
    </source>
</reference>
<proteinExistence type="predicted"/>
<name>A0A0B6ZLV0_9EUPU</name>
<sequence length="81" mass="9186">NFLSVRAEKKPSWLDELEKAQEEELDSNLTAENLEKLNSSKDGLSKSGFLSDDKLKSIIDFLDEVQVNDRLSSIETEISRV</sequence>
<organism evidence="1">
    <name type="scientific">Arion vulgaris</name>
    <dbReference type="NCBI Taxonomy" id="1028688"/>
    <lineage>
        <taxon>Eukaryota</taxon>
        <taxon>Metazoa</taxon>
        <taxon>Spiralia</taxon>
        <taxon>Lophotrochozoa</taxon>
        <taxon>Mollusca</taxon>
        <taxon>Gastropoda</taxon>
        <taxon>Heterobranchia</taxon>
        <taxon>Euthyneura</taxon>
        <taxon>Panpulmonata</taxon>
        <taxon>Eupulmonata</taxon>
        <taxon>Stylommatophora</taxon>
        <taxon>Helicina</taxon>
        <taxon>Arionoidea</taxon>
        <taxon>Arionidae</taxon>
        <taxon>Arion</taxon>
    </lineage>
</organism>